<evidence type="ECO:0000313" key="3">
    <source>
        <dbReference type="EMBL" id="RJX72375.1"/>
    </source>
</evidence>
<dbReference type="OrthoDB" id="9775208at2"/>
<evidence type="ECO:0000313" key="4">
    <source>
        <dbReference type="Proteomes" id="UP000273252"/>
    </source>
</evidence>
<dbReference type="PANTHER" id="PTHR12526">
    <property type="entry name" value="GLYCOSYLTRANSFERASE"/>
    <property type="match status" value="1"/>
</dbReference>
<keyword evidence="3" id="KW-0808">Transferase</keyword>
<dbReference type="InterPro" id="IPR001296">
    <property type="entry name" value="Glyco_trans_1"/>
</dbReference>
<dbReference type="Pfam" id="PF00534">
    <property type="entry name" value="Glycos_transf_1"/>
    <property type="match status" value="1"/>
</dbReference>
<dbReference type="CDD" id="cd03801">
    <property type="entry name" value="GT4_PimA-like"/>
    <property type="match status" value="1"/>
</dbReference>
<dbReference type="Pfam" id="PF13439">
    <property type="entry name" value="Glyco_transf_4"/>
    <property type="match status" value="1"/>
</dbReference>
<dbReference type="Proteomes" id="UP000273252">
    <property type="component" value="Unassembled WGS sequence"/>
</dbReference>
<evidence type="ECO:0000259" key="1">
    <source>
        <dbReference type="Pfam" id="PF00534"/>
    </source>
</evidence>
<dbReference type="EMBL" id="QVMU01000005">
    <property type="protein sequence ID" value="RJX72375.1"/>
    <property type="molecule type" value="Genomic_DNA"/>
</dbReference>
<dbReference type="Gene3D" id="3.40.50.2000">
    <property type="entry name" value="Glycogen Phosphorylase B"/>
    <property type="match status" value="2"/>
</dbReference>
<keyword evidence="4" id="KW-1185">Reference proteome</keyword>
<proteinExistence type="predicted"/>
<organism evidence="3 4">
    <name type="scientific">Vibrio sinensis</name>
    <dbReference type="NCBI Taxonomy" id="2302434"/>
    <lineage>
        <taxon>Bacteria</taxon>
        <taxon>Pseudomonadati</taxon>
        <taxon>Pseudomonadota</taxon>
        <taxon>Gammaproteobacteria</taxon>
        <taxon>Vibrionales</taxon>
        <taxon>Vibrionaceae</taxon>
        <taxon>Vibrio</taxon>
    </lineage>
</organism>
<dbReference type="RefSeq" id="WP_120030439.1">
    <property type="nucleotide sequence ID" value="NZ_QVMU01000005.1"/>
</dbReference>
<feature type="domain" description="Glycosyl transferase family 1" evidence="1">
    <location>
        <begin position="191"/>
        <end position="317"/>
    </location>
</feature>
<dbReference type="SUPFAM" id="SSF53756">
    <property type="entry name" value="UDP-Glycosyltransferase/glycogen phosphorylase"/>
    <property type="match status" value="1"/>
</dbReference>
<name>A0A3A6QIK7_9VIBR</name>
<protein>
    <submittedName>
        <fullName evidence="3">Glycosyltransferase family 1 protein</fullName>
    </submittedName>
</protein>
<gene>
    <name evidence="3" type="ORF">DZ860_08160</name>
</gene>
<comment type="caution">
    <text evidence="3">The sequence shown here is derived from an EMBL/GenBank/DDBJ whole genome shotgun (WGS) entry which is preliminary data.</text>
</comment>
<accession>A0A3A6QIK7</accession>
<dbReference type="GO" id="GO:1901135">
    <property type="term" value="P:carbohydrate derivative metabolic process"/>
    <property type="evidence" value="ECO:0007669"/>
    <property type="project" value="UniProtKB-ARBA"/>
</dbReference>
<feature type="domain" description="Glycosyltransferase subfamily 4-like N-terminal" evidence="2">
    <location>
        <begin position="68"/>
        <end position="164"/>
    </location>
</feature>
<reference evidence="3 4" key="1">
    <citation type="submission" date="2018-08" db="EMBL/GenBank/DDBJ databases">
        <title>Vibrio isolated from the Eastern China Marginal Seas.</title>
        <authorList>
            <person name="Li Y."/>
        </authorList>
    </citation>
    <scope>NUCLEOTIDE SEQUENCE [LARGE SCALE GENOMIC DNA]</scope>
    <source>
        <strain evidence="3 4">BEI233</strain>
    </source>
</reference>
<dbReference type="GO" id="GO:0016757">
    <property type="term" value="F:glycosyltransferase activity"/>
    <property type="evidence" value="ECO:0007669"/>
    <property type="project" value="InterPro"/>
</dbReference>
<dbReference type="PANTHER" id="PTHR12526:SF630">
    <property type="entry name" value="GLYCOSYLTRANSFERASE"/>
    <property type="match status" value="1"/>
</dbReference>
<dbReference type="InterPro" id="IPR028098">
    <property type="entry name" value="Glyco_trans_4-like_N"/>
</dbReference>
<sequence>MKICFILPSLSKKGPNIVAADIINSLVSRKLVNKLDVYYFNDSDGPEIDIGVVPKKISFFGGVDIGIYDVVHTHMLKPDLFVFVKKLLSFGVYKCKCISTLHQIDMINLKYDYNSRLKALLFSLIWRLGLSFHDKVICLSKSMRDYYVSKLIFSDVDYVYNGRDFSIQNCDNDLKLKTADGHFKIGTACLLTERKGLDQIIKVLDKFPFVHFYIAGTGPYKSELENLAHNYNVSDRVHFLGFVNNTLSYLKDMHAFTLPSRGEGFPLALLEAASLGLPCIVSDLDVISEAFTEDEVIMFELDNLKSLSDAIARCIVDGDTFGVNVESKYRCCYTSKHMADNYLRLYLSL</sequence>
<dbReference type="AlphaFoldDB" id="A0A3A6QIK7"/>
<evidence type="ECO:0000259" key="2">
    <source>
        <dbReference type="Pfam" id="PF13439"/>
    </source>
</evidence>